<dbReference type="SUPFAM" id="SSF51905">
    <property type="entry name" value="FAD/NAD(P)-binding domain"/>
    <property type="match status" value="1"/>
</dbReference>
<evidence type="ECO:0000259" key="5">
    <source>
        <dbReference type="PROSITE" id="PS00624"/>
    </source>
</evidence>
<gene>
    <name evidence="6" type="ORF">MGWOODY_Clf2279</name>
</gene>
<keyword evidence="4" id="KW-0274">FAD</keyword>
<dbReference type="EMBL" id="FAXA01000263">
    <property type="protein sequence ID" value="CUV02470.1"/>
    <property type="molecule type" value="Genomic_DNA"/>
</dbReference>
<dbReference type="SUPFAM" id="SSF54373">
    <property type="entry name" value="FAD-linked reductases, C-terminal domain"/>
    <property type="match status" value="1"/>
</dbReference>
<dbReference type="InterPro" id="IPR007867">
    <property type="entry name" value="GMC_OxRtase_C"/>
</dbReference>
<comment type="similarity">
    <text evidence="2">Belongs to the GMC oxidoreductase family.</text>
</comment>
<evidence type="ECO:0000256" key="2">
    <source>
        <dbReference type="ARBA" id="ARBA00010790"/>
    </source>
</evidence>
<sequence length="524" mass="57053">MKYDVVIVGGGAAGSVLASRLAENSNTSVLLLEAGTDYPDPDLLPDEIKFGNTSFAESPESEHNWALRGTLTEEQGETHVAQGKVIGGGSSINGQAMQRGLPEDFDSWAAMGNDEWSYDKVLPFFRKSEHDLDIRDDFHGTDGPIPVRRRQSGPWPDIQKAFHAACLDEGYGAVEDTNGPNPAGVGVWPSNNLDGWRMSAAITHLNPMRHCLNLTVRGGVFVRRVLIEDRKAVGVEVESGGEVFNVEADRVVLSAGALKSPHLLMLSGIGPKDQLEQFGIPVVNDLPGVGQNLMNHLSAQVTFKVKDGLSLHGDFDAVHFGLHYTSDGSTEMNDMLLRTTPMVDERPERVPGLRTKFLNDDIPADRVARLSVTLGLPDGSGYVRLASSDPSEQPTFNYCYLQDPNDRRRVREGIRKAVGFLESETYKDVCDFRLHPSDDILADDDALDLYIRKTVGSARHVSGTCKMGPDSDPMAVVDQYCSVKGVTGLSVVDASVKPRITRSGGSHATVLMMAERAVQWIAQV</sequence>
<dbReference type="PROSITE" id="PS00624">
    <property type="entry name" value="GMC_OXRED_2"/>
    <property type="match status" value="1"/>
</dbReference>
<keyword evidence="3" id="KW-0285">Flavoprotein</keyword>
<dbReference type="EC" id="1.1.99.1" evidence="6"/>
<dbReference type="PIRSF" id="PIRSF000137">
    <property type="entry name" value="Alcohol_oxidase"/>
    <property type="match status" value="1"/>
</dbReference>
<dbReference type="PANTHER" id="PTHR11552:SF147">
    <property type="entry name" value="CHOLINE DEHYDROGENASE, MITOCHONDRIAL"/>
    <property type="match status" value="1"/>
</dbReference>
<evidence type="ECO:0000256" key="1">
    <source>
        <dbReference type="ARBA" id="ARBA00001974"/>
    </source>
</evidence>
<dbReference type="NCBIfam" id="TIGR03970">
    <property type="entry name" value="Rv0697"/>
    <property type="match status" value="1"/>
</dbReference>
<accession>A0A160VCU5</accession>
<evidence type="ECO:0000313" key="6">
    <source>
        <dbReference type="EMBL" id="CUV02470.1"/>
    </source>
</evidence>
<dbReference type="InterPro" id="IPR000172">
    <property type="entry name" value="GMC_OxRdtase_N"/>
</dbReference>
<dbReference type="GO" id="GO:0050660">
    <property type="term" value="F:flavin adenine dinucleotide binding"/>
    <property type="evidence" value="ECO:0007669"/>
    <property type="project" value="InterPro"/>
</dbReference>
<reference evidence="6" key="1">
    <citation type="submission" date="2015-10" db="EMBL/GenBank/DDBJ databases">
        <authorList>
            <person name="Gilbert D.G."/>
        </authorList>
    </citation>
    <scope>NUCLEOTIDE SEQUENCE</scope>
</reference>
<protein>
    <submittedName>
        <fullName evidence="6">Choline dehydrogenase</fullName>
        <ecNumber evidence="6">1.1.99.1</ecNumber>
    </submittedName>
</protein>
<dbReference type="AlphaFoldDB" id="A0A160VCU5"/>
<dbReference type="InterPro" id="IPR036188">
    <property type="entry name" value="FAD/NAD-bd_sf"/>
</dbReference>
<dbReference type="Pfam" id="PF00732">
    <property type="entry name" value="GMC_oxred_N"/>
    <property type="match status" value="1"/>
</dbReference>
<evidence type="ECO:0000256" key="3">
    <source>
        <dbReference type="ARBA" id="ARBA00022630"/>
    </source>
</evidence>
<dbReference type="Gene3D" id="3.50.50.60">
    <property type="entry name" value="FAD/NAD(P)-binding domain"/>
    <property type="match status" value="1"/>
</dbReference>
<feature type="domain" description="Glucose-methanol-choline oxidoreductase N-terminal" evidence="5">
    <location>
        <begin position="256"/>
        <end position="270"/>
    </location>
</feature>
<dbReference type="GO" id="GO:0008812">
    <property type="term" value="F:choline dehydrogenase activity"/>
    <property type="evidence" value="ECO:0007669"/>
    <property type="project" value="UniProtKB-EC"/>
</dbReference>
<name>A0A160VCU5_9ZZZZ</name>
<dbReference type="Gene3D" id="3.30.410.40">
    <property type="match status" value="1"/>
</dbReference>
<organism evidence="6">
    <name type="scientific">hydrothermal vent metagenome</name>
    <dbReference type="NCBI Taxonomy" id="652676"/>
    <lineage>
        <taxon>unclassified sequences</taxon>
        <taxon>metagenomes</taxon>
        <taxon>ecological metagenomes</taxon>
    </lineage>
</organism>
<comment type="cofactor">
    <cofactor evidence="1">
        <name>FAD</name>
        <dbReference type="ChEBI" id="CHEBI:57692"/>
    </cofactor>
</comment>
<keyword evidence="6" id="KW-0560">Oxidoreductase</keyword>
<proteinExistence type="inferred from homology"/>
<dbReference type="PANTHER" id="PTHR11552">
    <property type="entry name" value="GLUCOSE-METHANOL-CHOLINE GMC OXIDOREDUCTASE"/>
    <property type="match status" value="1"/>
</dbReference>
<evidence type="ECO:0000256" key="4">
    <source>
        <dbReference type="ARBA" id="ARBA00022827"/>
    </source>
</evidence>
<dbReference type="Pfam" id="PF05199">
    <property type="entry name" value="GMC_oxred_C"/>
    <property type="match status" value="1"/>
</dbReference>
<dbReference type="InterPro" id="IPR012132">
    <property type="entry name" value="GMC_OxRdtase"/>
</dbReference>
<dbReference type="InterPro" id="IPR023978">
    <property type="entry name" value="GMC_oxidoreductase_bact"/>
</dbReference>